<name>A0A848KUE6_9ACTN</name>
<dbReference type="GO" id="GO:0005524">
    <property type="term" value="F:ATP binding"/>
    <property type="evidence" value="ECO:0007669"/>
    <property type="project" value="UniProtKB-KW"/>
</dbReference>
<dbReference type="GO" id="GO:0005324">
    <property type="term" value="F:long-chain fatty acid transmembrane transporter activity"/>
    <property type="evidence" value="ECO:0007669"/>
    <property type="project" value="TreeGrafter"/>
</dbReference>
<evidence type="ECO:0000313" key="6">
    <source>
        <dbReference type="EMBL" id="NMO01627.1"/>
    </source>
</evidence>
<dbReference type="EMBL" id="JABBNB010000009">
    <property type="protein sequence ID" value="NMO01627.1"/>
    <property type="molecule type" value="Genomic_DNA"/>
</dbReference>
<keyword evidence="3" id="KW-0547">Nucleotide-binding</keyword>
<dbReference type="InterPro" id="IPR042099">
    <property type="entry name" value="ANL_N_sf"/>
</dbReference>
<dbReference type="GO" id="GO:0044539">
    <property type="term" value="P:long-chain fatty acid import into cell"/>
    <property type="evidence" value="ECO:0007669"/>
    <property type="project" value="TreeGrafter"/>
</dbReference>
<dbReference type="Gene3D" id="3.40.50.1820">
    <property type="entry name" value="alpha/beta hydrolase"/>
    <property type="match status" value="1"/>
</dbReference>
<feature type="domain" description="AMP-dependent synthetase/ligase" evidence="5">
    <location>
        <begin position="475"/>
        <end position="835"/>
    </location>
</feature>
<protein>
    <submittedName>
        <fullName evidence="6">Alpha/beta fold hydrolase</fullName>
    </submittedName>
</protein>
<dbReference type="RefSeq" id="WP_170194141.1">
    <property type="nucleotide sequence ID" value="NZ_JABBNB010000009.1"/>
</dbReference>
<evidence type="ECO:0000313" key="7">
    <source>
        <dbReference type="Proteomes" id="UP000550729"/>
    </source>
</evidence>
<evidence type="ECO:0000256" key="2">
    <source>
        <dbReference type="ARBA" id="ARBA00022598"/>
    </source>
</evidence>
<sequence length="995" mass="107695">MSSITTVQCEKRLPVNPLSLVSAVADRVGSGAADAVDMVRRADTTARNVGEYLRYGGLQIDAESSPYDVVATEPIYKLRHYFAQDAATDLPALVLVPPLMMATEVYDVAPQSSSVKAVHECGIDVWVVDFGRPEDEEGGLERNMGDHVLAVSDAVEKVRAATGRDVILSGYSQGGLFSYQAAAYRRCEGIDSLVTFGSPVDFQAAPLPIPLSMESYAQIAEGLLESRVLDYISLPSWFNKAWTRMLDPMATVKFKFNYYRALSDREQLLPGEQQRKFLDDEGWTAWSGPAIREFLQQTMVMNRMLSGGLVVGDRTVTLADIDCPIMIAVGEGDKEGHPASVRGIKRAAPRADVYELTLRAGHFGIVAGAGARKRTWPRVAEWIRWRAGQGDLPETIVPSDEVVSDVAWTPSDLSNRVQTVLDLGIGASSSAVRAANGALGAVQAVVRERGSQVPLVNRLDGLRSATEISIGLLMAESANRDPDGIALMFGDRVVRNRALGDRIDAVVKGMISLGIRQGDPVGVLMRARPSELTVIAAISRLGATAVLIRPDWDSTPQARVGGCRWIISDPERVAEASLPGVQWCVLGGGAGERTLPKHVIDMEQIDPDRVTVPKWYQPNPNRASDVAFILFTGDESTPRTRVITNRRWALSALGTASAASLKSSDTVYSRTPLHHPSGLMMAVGAAIAAGSRLAFASAPDRDTFWDEVRRYGATHVSYTWTSLREIADGPRHPMEQDNPIRLFVGSGMPRNLWRRVNERFAPARVLEFYASPDGEAILANVATTKVGSVGRPLPGTARVKVAAFDPEKKQLAYGADGLGRQCAPGEPGVLLARGDDAVNSRTLVRGVFTSHDVWQSTGDIVVADADDDVWLIDPIANLIDTPGGVVAPSRIQNALGRITGVDLAVAYAAEADDDTVVVAAITLFPGVELTKWDLQSALVRLERNHRPHTVMSVPEIPVSTWSRPLRTGLPDVVGEQGTATRRWQLAEDGESYELA</sequence>
<keyword evidence="7" id="KW-1185">Reference proteome</keyword>
<comment type="caution">
    <text evidence="6">The sequence shown here is derived from an EMBL/GenBank/DDBJ whole genome shotgun (WGS) entry which is preliminary data.</text>
</comment>
<evidence type="ECO:0000256" key="4">
    <source>
        <dbReference type="ARBA" id="ARBA00022840"/>
    </source>
</evidence>
<comment type="similarity">
    <text evidence="1">Belongs to the ATP-dependent AMP-binding enzyme family.</text>
</comment>
<dbReference type="GO" id="GO:0005886">
    <property type="term" value="C:plasma membrane"/>
    <property type="evidence" value="ECO:0007669"/>
    <property type="project" value="TreeGrafter"/>
</dbReference>
<dbReference type="PANTHER" id="PTHR43107">
    <property type="entry name" value="LONG-CHAIN FATTY ACID TRANSPORT PROTEIN"/>
    <property type="match status" value="1"/>
</dbReference>
<gene>
    <name evidence="6" type="ORF">HH308_10425</name>
</gene>
<dbReference type="SUPFAM" id="SSF53474">
    <property type="entry name" value="alpha/beta-Hydrolases"/>
    <property type="match status" value="1"/>
</dbReference>
<proteinExistence type="inferred from homology"/>
<evidence type="ECO:0000256" key="1">
    <source>
        <dbReference type="ARBA" id="ARBA00006432"/>
    </source>
</evidence>
<reference evidence="6 7" key="1">
    <citation type="submission" date="2020-04" db="EMBL/GenBank/DDBJ databases">
        <title>Gordonia sp. nov. TBRC 11910.</title>
        <authorList>
            <person name="Suriyachadkun C."/>
        </authorList>
    </citation>
    <scope>NUCLEOTIDE SEQUENCE [LARGE SCALE GENOMIC DNA]</scope>
    <source>
        <strain evidence="6 7">TBRC 11910</strain>
    </source>
</reference>
<accession>A0A848KUE6</accession>
<dbReference type="Gene3D" id="3.40.50.12780">
    <property type="entry name" value="N-terminal domain of ligase-like"/>
    <property type="match status" value="1"/>
</dbReference>
<dbReference type="NCBIfam" id="NF005898">
    <property type="entry name" value="PRK07868.1"/>
    <property type="match status" value="1"/>
</dbReference>
<dbReference type="Proteomes" id="UP000550729">
    <property type="component" value="Unassembled WGS sequence"/>
</dbReference>
<dbReference type="Pfam" id="PF00501">
    <property type="entry name" value="AMP-binding"/>
    <property type="match status" value="1"/>
</dbReference>
<dbReference type="GO" id="GO:0016787">
    <property type="term" value="F:hydrolase activity"/>
    <property type="evidence" value="ECO:0007669"/>
    <property type="project" value="UniProtKB-KW"/>
</dbReference>
<keyword evidence="4" id="KW-0067">ATP-binding</keyword>
<dbReference type="AlphaFoldDB" id="A0A848KUE6"/>
<dbReference type="PANTHER" id="PTHR43107:SF15">
    <property type="entry name" value="FATTY ACID TRANSPORT PROTEIN 3, ISOFORM A"/>
    <property type="match status" value="1"/>
</dbReference>
<evidence type="ECO:0000259" key="5">
    <source>
        <dbReference type="Pfam" id="PF00501"/>
    </source>
</evidence>
<dbReference type="InterPro" id="IPR029058">
    <property type="entry name" value="AB_hydrolase_fold"/>
</dbReference>
<keyword evidence="2" id="KW-0436">Ligase</keyword>
<dbReference type="GO" id="GO:0004467">
    <property type="term" value="F:long-chain fatty acid-CoA ligase activity"/>
    <property type="evidence" value="ECO:0007669"/>
    <property type="project" value="TreeGrafter"/>
</dbReference>
<dbReference type="SUPFAM" id="SSF56801">
    <property type="entry name" value="Acetyl-CoA synthetase-like"/>
    <property type="match status" value="1"/>
</dbReference>
<keyword evidence="6" id="KW-0378">Hydrolase</keyword>
<dbReference type="InterPro" id="IPR000873">
    <property type="entry name" value="AMP-dep_synth/lig_dom"/>
</dbReference>
<organism evidence="6 7">
    <name type="scientific">Gordonia asplenii</name>
    <dbReference type="NCBI Taxonomy" id="2725283"/>
    <lineage>
        <taxon>Bacteria</taxon>
        <taxon>Bacillati</taxon>
        <taxon>Actinomycetota</taxon>
        <taxon>Actinomycetes</taxon>
        <taxon>Mycobacteriales</taxon>
        <taxon>Gordoniaceae</taxon>
        <taxon>Gordonia</taxon>
    </lineage>
</organism>
<evidence type="ECO:0000256" key="3">
    <source>
        <dbReference type="ARBA" id="ARBA00022741"/>
    </source>
</evidence>